<protein>
    <submittedName>
        <fullName evidence="3">Unannotated protein</fullName>
    </submittedName>
</protein>
<accession>A0A6J7GTS2</accession>
<dbReference type="CDD" id="cd03416">
    <property type="entry name" value="CbiX_SirB_N"/>
    <property type="match status" value="1"/>
</dbReference>
<dbReference type="SUPFAM" id="SSF53800">
    <property type="entry name" value="Chelatase"/>
    <property type="match status" value="1"/>
</dbReference>
<evidence type="ECO:0000313" key="3">
    <source>
        <dbReference type="EMBL" id="CAB4910218.1"/>
    </source>
</evidence>
<dbReference type="InterPro" id="IPR002762">
    <property type="entry name" value="CbiX-like"/>
</dbReference>
<dbReference type="InterPro" id="IPR050963">
    <property type="entry name" value="Sirohydro_Cobaltochel/CbiX"/>
</dbReference>
<keyword evidence="2" id="KW-0456">Lyase</keyword>
<dbReference type="Gene3D" id="3.40.50.1400">
    <property type="match status" value="2"/>
</dbReference>
<proteinExistence type="predicted"/>
<dbReference type="GO" id="GO:0046872">
    <property type="term" value="F:metal ion binding"/>
    <property type="evidence" value="ECO:0007669"/>
    <property type="project" value="UniProtKB-KW"/>
</dbReference>
<organism evidence="3">
    <name type="scientific">freshwater metagenome</name>
    <dbReference type="NCBI Taxonomy" id="449393"/>
    <lineage>
        <taxon>unclassified sequences</taxon>
        <taxon>metagenomes</taxon>
        <taxon>ecological metagenomes</taxon>
    </lineage>
</organism>
<evidence type="ECO:0000256" key="2">
    <source>
        <dbReference type="ARBA" id="ARBA00023239"/>
    </source>
</evidence>
<dbReference type="EMBL" id="CAFBMR010000020">
    <property type="protein sequence ID" value="CAB4910218.1"/>
    <property type="molecule type" value="Genomic_DNA"/>
</dbReference>
<dbReference type="GO" id="GO:0016829">
    <property type="term" value="F:lyase activity"/>
    <property type="evidence" value="ECO:0007669"/>
    <property type="project" value="UniProtKB-KW"/>
</dbReference>
<dbReference type="Pfam" id="PF01903">
    <property type="entry name" value="CbiX"/>
    <property type="match status" value="1"/>
</dbReference>
<sequence length="227" mass="23273">MPAVLLAHGSPDPRHSEAVESQAEILSERGVETVVAYLDHQGPSLKEVFAQICEAQAPIPVIPLLIAQAFHAQVDVPREVSALDRSDVVVRSGWLTDETVIAALDSLAPPQISPRDALVLVTAGSSDPAALSADDHRAASWARSRGISNYAAAFASGPGQRPSTAIAAARAAGAERVHVVTAFLAPGILLDRVIADASGVGGADSLTTTPLLGNEHVTAALHAAASA</sequence>
<reference evidence="3" key="1">
    <citation type="submission" date="2020-05" db="EMBL/GenBank/DDBJ databases">
        <authorList>
            <person name="Chiriac C."/>
            <person name="Salcher M."/>
            <person name="Ghai R."/>
            <person name="Kavagutti S V."/>
        </authorList>
    </citation>
    <scope>NUCLEOTIDE SEQUENCE</scope>
</reference>
<name>A0A6J7GTS2_9ZZZZ</name>
<gene>
    <name evidence="3" type="ORF">UFOPK3610_00738</name>
</gene>
<evidence type="ECO:0000256" key="1">
    <source>
        <dbReference type="ARBA" id="ARBA00022723"/>
    </source>
</evidence>
<dbReference type="PANTHER" id="PTHR33542:SF5">
    <property type="entry name" value="FERROCHELATASE CHE1"/>
    <property type="match status" value="1"/>
</dbReference>
<dbReference type="AlphaFoldDB" id="A0A6J7GTS2"/>
<keyword evidence="1" id="KW-0479">Metal-binding</keyword>
<dbReference type="PANTHER" id="PTHR33542">
    <property type="entry name" value="SIROHYDROCHLORIN FERROCHELATASE, CHLOROPLASTIC"/>
    <property type="match status" value="1"/>
</dbReference>